<proteinExistence type="predicted"/>
<reference evidence="3" key="2">
    <citation type="journal article" date="2016" name="Int. J. Syst. Evol. Microbiol.">
        <title>Caldimicrobium thiodismutans sp. nov., a sulfur-disproportionating bacterium isolated from a hot spring.</title>
        <authorList>
            <person name="Kojima H."/>
            <person name="Umezawa K."/>
            <person name="Fukui M."/>
        </authorList>
    </citation>
    <scope>NUCLEOTIDE SEQUENCE [LARGE SCALE GENOMIC DNA]</scope>
    <source>
        <strain evidence="3">TF1</strain>
    </source>
</reference>
<reference evidence="2 3" key="1">
    <citation type="journal article" date="2016" name="Int. J. Syst. Evol. Microbiol.">
        <title>Caldimicrobium thiodismutans sp. nov., a sulfur-disproportionating bacterium isolated from a hot spring, and emended description of the genus Caldimicrobium.</title>
        <authorList>
            <person name="Kojima H."/>
            <person name="Umezawa K."/>
            <person name="Fukui M."/>
        </authorList>
    </citation>
    <scope>NUCLEOTIDE SEQUENCE [LARGE SCALE GENOMIC DNA]</scope>
    <source>
        <strain evidence="2 3">TF1</strain>
    </source>
</reference>
<organism evidence="2 3">
    <name type="scientific">Caldimicrobium thiodismutans</name>
    <dbReference type="NCBI Taxonomy" id="1653476"/>
    <lineage>
        <taxon>Bacteria</taxon>
        <taxon>Pseudomonadati</taxon>
        <taxon>Thermodesulfobacteriota</taxon>
        <taxon>Thermodesulfobacteria</taxon>
        <taxon>Thermodesulfobacteriales</taxon>
        <taxon>Thermodesulfobacteriaceae</taxon>
        <taxon>Caldimicrobium</taxon>
    </lineage>
</organism>
<dbReference type="InterPro" id="IPR026352">
    <property type="entry name" value="Nanowire_3heme"/>
</dbReference>
<name>A0A0U4W3M4_9BACT</name>
<evidence type="ECO:0000259" key="1">
    <source>
        <dbReference type="Pfam" id="PF14522"/>
    </source>
</evidence>
<evidence type="ECO:0000313" key="3">
    <source>
        <dbReference type="Proteomes" id="UP000068196"/>
    </source>
</evidence>
<dbReference type="EMBL" id="AP014945">
    <property type="protein sequence ID" value="BAU23693.1"/>
    <property type="molecule type" value="Genomic_DNA"/>
</dbReference>
<dbReference type="KEGG" id="cthi:THC_1325"/>
<dbReference type="SUPFAM" id="SSF48695">
    <property type="entry name" value="Multiheme cytochromes"/>
    <property type="match status" value="1"/>
</dbReference>
<sequence length="150" mass="16525">MRKVKIFVGTLTLLLGVVSLAYVSEKKENPSKEAELLNQGVVYMESEEAGGPEIVYAKPVRGVLFSHKYHAKELGLSCESCHSGIFEMQALKSQENPDFNMEALYKGKYCGACHNGQSAFASNTKCANCHIGVKGMKEYIKKLAVSEKKK</sequence>
<dbReference type="RefSeq" id="WP_068515091.1">
    <property type="nucleotide sequence ID" value="NZ_AP014945.1"/>
</dbReference>
<evidence type="ECO:0000313" key="2">
    <source>
        <dbReference type="EMBL" id="BAU23693.1"/>
    </source>
</evidence>
<feature type="domain" description="Cytochrome c7-like" evidence="1">
    <location>
        <begin position="63"/>
        <end position="130"/>
    </location>
</feature>
<dbReference type="PANTHER" id="PTHR39425:SF1">
    <property type="entry name" value="CYTOCHROME C7-LIKE DOMAIN-CONTAINING PROTEIN"/>
    <property type="match status" value="1"/>
</dbReference>
<dbReference type="InterPro" id="IPR029467">
    <property type="entry name" value="Cyt_c7-like"/>
</dbReference>
<accession>A0A0U4W3M4</accession>
<dbReference type="CDD" id="cd08168">
    <property type="entry name" value="Cytochrom_C3"/>
    <property type="match status" value="1"/>
</dbReference>
<dbReference type="Gene3D" id="3.90.10.10">
    <property type="entry name" value="Cytochrome C3"/>
    <property type="match status" value="1"/>
</dbReference>
<dbReference type="STRING" id="1653476.THC_1325"/>
<dbReference type="AlphaFoldDB" id="A0A0U4W3M4"/>
<dbReference type="InterPro" id="IPR036280">
    <property type="entry name" value="Multihaem_cyt_sf"/>
</dbReference>
<dbReference type="PANTHER" id="PTHR39425">
    <property type="entry name" value="LIPOPROTEIN CYTOCHROME C"/>
    <property type="match status" value="1"/>
</dbReference>
<gene>
    <name evidence="2" type="ORF">THC_1325</name>
</gene>
<dbReference type="Proteomes" id="UP000068196">
    <property type="component" value="Chromosome"/>
</dbReference>
<keyword evidence="3" id="KW-1185">Reference proteome</keyword>
<protein>
    <submittedName>
        <fullName evidence="2">Cytochrome C</fullName>
    </submittedName>
</protein>
<dbReference type="NCBIfam" id="TIGR04257">
    <property type="entry name" value="nanowire_3heme"/>
    <property type="match status" value="1"/>
</dbReference>
<dbReference type="Pfam" id="PF14522">
    <property type="entry name" value="Cytochrome_C7"/>
    <property type="match status" value="1"/>
</dbReference>